<organism evidence="9 10">
    <name type="scientific">Euphydryas editha</name>
    <name type="common">Edith's checkerspot</name>
    <dbReference type="NCBI Taxonomy" id="104508"/>
    <lineage>
        <taxon>Eukaryota</taxon>
        <taxon>Metazoa</taxon>
        <taxon>Ecdysozoa</taxon>
        <taxon>Arthropoda</taxon>
        <taxon>Hexapoda</taxon>
        <taxon>Insecta</taxon>
        <taxon>Pterygota</taxon>
        <taxon>Neoptera</taxon>
        <taxon>Endopterygota</taxon>
        <taxon>Lepidoptera</taxon>
        <taxon>Glossata</taxon>
        <taxon>Ditrysia</taxon>
        <taxon>Papilionoidea</taxon>
        <taxon>Nymphalidae</taxon>
        <taxon>Nymphalinae</taxon>
        <taxon>Euphydryas</taxon>
    </lineage>
</organism>
<evidence type="ECO:0000256" key="6">
    <source>
        <dbReference type="ARBA" id="ARBA00023242"/>
    </source>
</evidence>
<evidence type="ECO:0000256" key="4">
    <source>
        <dbReference type="ARBA" id="ARBA00022801"/>
    </source>
</evidence>
<proteinExistence type="inferred from homology"/>
<dbReference type="GO" id="GO:0003676">
    <property type="term" value="F:nucleic acid binding"/>
    <property type="evidence" value="ECO:0007669"/>
    <property type="project" value="InterPro"/>
</dbReference>
<keyword evidence="3" id="KW-0540">Nuclease</keyword>
<dbReference type="AlphaFoldDB" id="A0AAU9TU46"/>
<feature type="region of interest" description="Disordered" evidence="7">
    <location>
        <begin position="1"/>
        <end position="48"/>
    </location>
</feature>
<dbReference type="InterPro" id="IPR036397">
    <property type="entry name" value="RNaseH_sf"/>
</dbReference>
<keyword evidence="5" id="KW-0269">Exonuclease</keyword>
<accession>A0AAU9TU46</accession>
<dbReference type="PANTHER" id="PTHR12801">
    <property type="entry name" value="RNA EXONUCLEASE REXO1 / RECO3 FAMILY MEMBER-RELATED"/>
    <property type="match status" value="1"/>
</dbReference>
<evidence type="ECO:0000256" key="2">
    <source>
        <dbReference type="ARBA" id="ARBA00006357"/>
    </source>
</evidence>
<evidence type="ECO:0000256" key="3">
    <source>
        <dbReference type="ARBA" id="ARBA00022722"/>
    </source>
</evidence>
<dbReference type="CDD" id="cd06145">
    <property type="entry name" value="REX1_like"/>
    <property type="match status" value="1"/>
</dbReference>
<comment type="subcellular location">
    <subcellularLocation>
        <location evidence="1">Nucleus</location>
    </subcellularLocation>
</comment>
<gene>
    <name evidence="9" type="ORF">EEDITHA_LOCUS7031</name>
</gene>
<keyword evidence="10" id="KW-1185">Reference proteome</keyword>
<dbReference type="SMART" id="SM00479">
    <property type="entry name" value="EXOIII"/>
    <property type="match status" value="1"/>
</dbReference>
<dbReference type="GO" id="GO:0005634">
    <property type="term" value="C:nucleus"/>
    <property type="evidence" value="ECO:0007669"/>
    <property type="project" value="UniProtKB-SubCell"/>
</dbReference>
<evidence type="ECO:0000259" key="8">
    <source>
        <dbReference type="SMART" id="SM00479"/>
    </source>
</evidence>
<evidence type="ECO:0000313" key="9">
    <source>
        <dbReference type="EMBL" id="CAH2091144.1"/>
    </source>
</evidence>
<dbReference type="FunFam" id="3.30.420.10:FF:000019">
    <property type="entry name" value="RNA exonuclease NEF-sp"/>
    <property type="match status" value="1"/>
</dbReference>
<protein>
    <recommendedName>
        <fullName evidence="8">Exonuclease domain-containing protein</fullName>
    </recommendedName>
</protein>
<dbReference type="InterPro" id="IPR034922">
    <property type="entry name" value="REX1-like_exo"/>
</dbReference>
<dbReference type="InterPro" id="IPR012337">
    <property type="entry name" value="RNaseH-like_sf"/>
</dbReference>
<keyword evidence="4" id="KW-0378">Hydrolase</keyword>
<evidence type="ECO:0000256" key="7">
    <source>
        <dbReference type="SAM" id="MobiDB-lite"/>
    </source>
</evidence>
<dbReference type="PANTHER" id="PTHR12801:SF82">
    <property type="entry name" value="RNA EXONUCLEASE 5"/>
    <property type="match status" value="1"/>
</dbReference>
<keyword evidence="6" id="KW-0539">Nucleus</keyword>
<reference evidence="9" key="1">
    <citation type="submission" date="2022-03" db="EMBL/GenBank/DDBJ databases">
        <authorList>
            <person name="Tunstrom K."/>
        </authorList>
    </citation>
    <scope>NUCLEOTIDE SEQUENCE</scope>
</reference>
<sequence>MDNKPETNLTINLDEPVSKKRRRKNECEMETSNEQKSVLYSTSEQKETKTRKKHVASFRLKATGETAALTVPTDNRVPLLLTDIQYLLLHSLLGNLNLTQPPRWYVLDKCNNVSQTTCIIIEGISIKDWEKHQDTMLKTKKIFNIIVEIVTPSVYKGSLVKELALVPLTESEKESIIQQYGSMNLALEVRKDLMVMMKAVFPIRDGIPENFKNISLDEKFPRTQLILSAWQLIEEGYPVPLNGKLRKMFADYVLSKDEYNPVTATSPMFGLDCEMCLTRVGSELTRVSVVNENHETVYESFVKPYNMITDYLTRYSGITKSILSNVTKRLEDVQNELRELLPPDAILIGQSLNTDLHALKMMHPYIIDTSLIYNLTGERTKKPKLKALAREFLHEDIQNQSNGHCSVEDSLACLKLVQLKLSKSIEFGDAVHTNRQKYKENAQKIAIQPDYALSIFNHIIEQKKTSLVVGCDDITGDYHTFLTQAKESLCTQLKKTKLKKVKLNTVDTTEDIIDTVKKSVDDYHLVMGHIKLDQSSDDKQIIHKIDEWIESVWSSLKESALCVIVFGGSTNDNGIAMMKVKGVLQRP</sequence>
<evidence type="ECO:0000313" key="10">
    <source>
        <dbReference type="Proteomes" id="UP001153954"/>
    </source>
</evidence>
<evidence type="ECO:0000256" key="5">
    <source>
        <dbReference type="ARBA" id="ARBA00022839"/>
    </source>
</evidence>
<feature type="compositionally biased region" description="Polar residues" evidence="7">
    <location>
        <begin position="30"/>
        <end position="43"/>
    </location>
</feature>
<comment type="caution">
    <text evidence="9">The sequence shown here is derived from an EMBL/GenBank/DDBJ whole genome shotgun (WGS) entry which is preliminary data.</text>
</comment>
<dbReference type="GO" id="GO:0004527">
    <property type="term" value="F:exonuclease activity"/>
    <property type="evidence" value="ECO:0007669"/>
    <property type="project" value="UniProtKB-KW"/>
</dbReference>
<name>A0AAU9TU46_EUPED</name>
<feature type="compositionally biased region" description="Polar residues" evidence="7">
    <location>
        <begin position="1"/>
        <end position="11"/>
    </location>
</feature>
<comment type="similarity">
    <text evidence="2">Belongs to the REXO1/REXO3 family.</text>
</comment>
<dbReference type="InterPro" id="IPR047021">
    <property type="entry name" value="REXO1/3/4-like"/>
</dbReference>
<dbReference type="SUPFAM" id="SSF53098">
    <property type="entry name" value="Ribonuclease H-like"/>
    <property type="match status" value="1"/>
</dbReference>
<dbReference type="Gene3D" id="3.30.420.10">
    <property type="entry name" value="Ribonuclease H-like superfamily/Ribonuclease H"/>
    <property type="match status" value="1"/>
</dbReference>
<dbReference type="InterPro" id="IPR013520">
    <property type="entry name" value="Ribonucl_H"/>
</dbReference>
<evidence type="ECO:0000256" key="1">
    <source>
        <dbReference type="ARBA" id="ARBA00004123"/>
    </source>
</evidence>
<feature type="domain" description="Exonuclease" evidence="8">
    <location>
        <begin position="267"/>
        <end position="426"/>
    </location>
</feature>
<dbReference type="Proteomes" id="UP001153954">
    <property type="component" value="Unassembled WGS sequence"/>
</dbReference>
<dbReference type="EMBL" id="CAKOGL010000010">
    <property type="protein sequence ID" value="CAH2091144.1"/>
    <property type="molecule type" value="Genomic_DNA"/>
</dbReference>